<dbReference type="GO" id="GO:0006357">
    <property type="term" value="P:regulation of transcription by RNA polymerase II"/>
    <property type="evidence" value="ECO:0007669"/>
    <property type="project" value="TreeGrafter"/>
</dbReference>
<gene>
    <name evidence="13" type="ORF">GEV33_011894</name>
</gene>
<organism evidence="13 14">
    <name type="scientific">Tenebrio molitor</name>
    <name type="common">Yellow mealworm beetle</name>
    <dbReference type="NCBI Taxonomy" id="7067"/>
    <lineage>
        <taxon>Eukaryota</taxon>
        <taxon>Metazoa</taxon>
        <taxon>Ecdysozoa</taxon>
        <taxon>Arthropoda</taxon>
        <taxon>Hexapoda</taxon>
        <taxon>Insecta</taxon>
        <taxon>Pterygota</taxon>
        <taxon>Neoptera</taxon>
        <taxon>Endopterygota</taxon>
        <taxon>Coleoptera</taxon>
        <taxon>Polyphaga</taxon>
        <taxon>Cucujiformia</taxon>
        <taxon>Tenebrionidae</taxon>
        <taxon>Tenebrio</taxon>
    </lineage>
</organism>
<dbReference type="FunFam" id="3.30.160.60:FF:000395">
    <property type="entry name" value="zinc finger protein 513"/>
    <property type="match status" value="1"/>
</dbReference>
<accession>A0A8J6HAC3</accession>
<evidence type="ECO:0000256" key="5">
    <source>
        <dbReference type="ARBA" id="ARBA00022833"/>
    </source>
</evidence>
<feature type="compositionally biased region" description="Low complexity" evidence="11">
    <location>
        <begin position="445"/>
        <end position="462"/>
    </location>
</feature>
<keyword evidence="2" id="KW-0479">Metal-binding</keyword>
<dbReference type="InterPro" id="IPR036236">
    <property type="entry name" value="Znf_C2H2_sf"/>
</dbReference>
<dbReference type="PANTHER" id="PTHR24404:SF114">
    <property type="entry name" value="KLUMPFUSS, ISOFORM B-RELATED"/>
    <property type="match status" value="1"/>
</dbReference>
<comment type="subcellular location">
    <subcellularLocation>
        <location evidence="1">Nucleus</location>
    </subcellularLocation>
</comment>
<keyword evidence="3" id="KW-0677">Repeat</keyword>
<feature type="region of interest" description="Disordered" evidence="11">
    <location>
        <begin position="434"/>
        <end position="473"/>
    </location>
</feature>
<evidence type="ECO:0000256" key="4">
    <source>
        <dbReference type="ARBA" id="ARBA00022771"/>
    </source>
</evidence>
<dbReference type="Pfam" id="PF03564">
    <property type="entry name" value="DUF1759"/>
    <property type="match status" value="1"/>
</dbReference>
<keyword evidence="14" id="KW-1185">Reference proteome</keyword>
<name>A0A8J6HAC3_TENMO</name>
<protein>
    <recommendedName>
        <fullName evidence="12">C2H2-type domain-containing protein</fullName>
    </recommendedName>
</protein>
<evidence type="ECO:0000256" key="2">
    <source>
        <dbReference type="ARBA" id="ARBA00022723"/>
    </source>
</evidence>
<evidence type="ECO:0000313" key="13">
    <source>
        <dbReference type="EMBL" id="KAH0810898.1"/>
    </source>
</evidence>
<dbReference type="Gene3D" id="3.30.160.60">
    <property type="entry name" value="Classic Zinc Finger"/>
    <property type="match status" value="3"/>
</dbReference>
<dbReference type="SUPFAM" id="SSF57667">
    <property type="entry name" value="beta-beta-alpha zinc fingers"/>
    <property type="match status" value="2"/>
</dbReference>
<feature type="domain" description="C2H2-type" evidence="12">
    <location>
        <begin position="535"/>
        <end position="563"/>
    </location>
</feature>
<keyword evidence="9" id="KW-0539">Nucleus</keyword>
<evidence type="ECO:0000313" key="14">
    <source>
        <dbReference type="Proteomes" id="UP000719412"/>
    </source>
</evidence>
<dbReference type="PROSITE" id="PS00028">
    <property type="entry name" value="ZINC_FINGER_C2H2_1"/>
    <property type="match status" value="3"/>
</dbReference>
<dbReference type="PANTHER" id="PTHR24404">
    <property type="entry name" value="ZINC FINGER PROTEIN"/>
    <property type="match status" value="1"/>
</dbReference>
<feature type="compositionally biased region" description="Low complexity" evidence="11">
    <location>
        <begin position="309"/>
        <end position="325"/>
    </location>
</feature>
<evidence type="ECO:0000256" key="10">
    <source>
        <dbReference type="PROSITE-ProRule" id="PRU00042"/>
    </source>
</evidence>
<dbReference type="AlphaFoldDB" id="A0A8J6HAC3"/>
<dbReference type="GO" id="GO:0005634">
    <property type="term" value="C:nucleus"/>
    <property type="evidence" value="ECO:0007669"/>
    <property type="project" value="UniProtKB-SubCell"/>
</dbReference>
<dbReference type="PROSITE" id="PS50157">
    <property type="entry name" value="ZINC_FINGER_C2H2_2"/>
    <property type="match status" value="4"/>
</dbReference>
<keyword evidence="6" id="KW-0805">Transcription regulation</keyword>
<dbReference type="FunFam" id="3.30.160.60:FF:000404">
    <property type="entry name" value="POZ-, AT hook-, and zinc finger-containing protein 1"/>
    <property type="match status" value="1"/>
</dbReference>
<dbReference type="InterPro" id="IPR013087">
    <property type="entry name" value="Znf_C2H2_type"/>
</dbReference>
<keyword evidence="4 10" id="KW-0863">Zinc-finger</keyword>
<keyword evidence="8" id="KW-0804">Transcription</keyword>
<reference evidence="13" key="1">
    <citation type="journal article" date="2020" name="J Insects Food Feed">
        <title>The yellow mealworm (Tenebrio molitor) genome: a resource for the emerging insects as food and feed industry.</title>
        <authorList>
            <person name="Eriksson T."/>
            <person name="Andere A."/>
            <person name="Kelstrup H."/>
            <person name="Emery V."/>
            <person name="Picard C."/>
        </authorList>
    </citation>
    <scope>NUCLEOTIDE SEQUENCE</scope>
    <source>
        <strain evidence="13">Stoneville</strain>
        <tissue evidence="13">Whole head</tissue>
    </source>
</reference>
<dbReference type="FunFam" id="3.30.160.60:FF:001976">
    <property type="entry name" value="Klumpfuss, isoform B"/>
    <property type="match status" value="1"/>
</dbReference>
<sequence>MTSEYFGSRLCATPLQIGREQIAGRECTYESEQYQKRRKNGMCRTEKAAWLARNALQLVRPCALQPPPTSHCTTCLGRDKQKPPRSGRYYQVSADNNRYLPLAGNYTASDKPARSCRYHYHFLRFDPEAVDEEWLGFFETQHEPDRWKSTALTLLFFLQHAPGPPRSIEGSAALCRLALMTMAETAVESSTAVSTHDKVNNNHPLVVNHNHRPATKQRKRKRLSQVLDKLTGAGGQIDIPNADDVSPATNNNLYHNNNNNKEDNQDDEERSTKAHRQFTPDVFKFDTPDANRYKSTAVAGASEDEDVFSPASSSNKSPHSSTESPRISFSPLRLKEDDASCSPPLPFQRTTVCPCYQCITGVGVGHHTPPLHPYDRYFPASPMSPLTPASPAPCSFERYFHSKYLPDIFRRRSHSDSDLPLWFETAKADRAKSAWPHPLTLSRGSVDSKPSSPQDSPLDLSVKGSKTDSPSFDGLVPPPLPLFSSGFMPSRGAVSVPVVKGDVASPTTKESVASRYNLEVSPVVEEMPPGSDVAYVCPVCGQMFSLHDRLAKHMASRHKSRQNSGEPTAKAYLCDVCKRSFARSDMLTRHMRLHTGVKPYTCRVCGQVFSRSDHLSTHQRTHTGEKPYKCPQCPYAACRRDMITRHMRTHARYEPEPLSTPVNEMTLNEDEKFDLKKKAVKYVLHEPNQFLKNLSHYIPQLYSTTQPESDLEAEEQIRMEFFEAFDGIDAAYSQFDQLLFVNVFELTVAKIIITYLLDGNFSEWTSFIQFFDNAIHSRPELARIEKFQYLISSLAGEPLNLVKAMFLVDRYENKRKLSYHYWNTLKQLPKLTSESASGPRKLSDKFKENPSAIMALNLAESLDDFMWFQLLLEKLDPDTRKNCLSRTYVHWDQPRFLNSNNWRTLSKVSVAFWIH</sequence>
<evidence type="ECO:0000256" key="8">
    <source>
        <dbReference type="ARBA" id="ARBA00023163"/>
    </source>
</evidence>
<dbReference type="GO" id="GO:0008270">
    <property type="term" value="F:zinc ion binding"/>
    <property type="evidence" value="ECO:0007669"/>
    <property type="project" value="UniProtKB-KW"/>
</dbReference>
<evidence type="ECO:0000256" key="7">
    <source>
        <dbReference type="ARBA" id="ARBA00023125"/>
    </source>
</evidence>
<dbReference type="GO" id="GO:0000978">
    <property type="term" value="F:RNA polymerase II cis-regulatory region sequence-specific DNA binding"/>
    <property type="evidence" value="ECO:0007669"/>
    <property type="project" value="TreeGrafter"/>
</dbReference>
<evidence type="ECO:0000256" key="11">
    <source>
        <dbReference type="SAM" id="MobiDB-lite"/>
    </source>
</evidence>
<feature type="domain" description="C2H2-type" evidence="12">
    <location>
        <begin position="572"/>
        <end position="599"/>
    </location>
</feature>
<proteinExistence type="predicted"/>
<dbReference type="InterPro" id="IPR050589">
    <property type="entry name" value="Ikaros_C2H2-ZF"/>
</dbReference>
<dbReference type="EMBL" id="JABDTM020027188">
    <property type="protein sequence ID" value="KAH0810898.1"/>
    <property type="molecule type" value="Genomic_DNA"/>
</dbReference>
<feature type="domain" description="C2H2-type" evidence="12">
    <location>
        <begin position="628"/>
        <end position="655"/>
    </location>
</feature>
<dbReference type="SMART" id="SM00355">
    <property type="entry name" value="ZnF_C2H2"/>
    <property type="match status" value="4"/>
</dbReference>
<evidence type="ECO:0000256" key="1">
    <source>
        <dbReference type="ARBA" id="ARBA00004123"/>
    </source>
</evidence>
<feature type="domain" description="C2H2-type" evidence="12">
    <location>
        <begin position="600"/>
        <end position="627"/>
    </location>
</feature>
<dbReference type="Pfam" id="PF00096">
    <property type="entry name" value="zf-C2H2"/>
    <property type="match status" value="4"/>
</dbReference>
<evidence type="ECO:0000259" key="12">
    <source>
        <dbReference type="PROSITE" id="PS50157"/>
    </source>
</evidence>
<dbReference type="GO" id="GO:0003700">
    <property type="term" value="F:DNA-binding transcription factor activity"/>
    <property type="evidence" value="ECO:0007669"/>
    <property type="project" value="TreeGrafter"/>
</dbReference>
<evidence type="ECO:0000256" key="9">
    <source>
        <dbReference type="ARBA" id="ARBA00023242"/>
    </source>
</evidence>
<feature type="compositionally biased region" description="Basic and acidic residues" evidence="11">
    <location>
        <begin position="283"/>
        <end position="292"/>
    </location>
</feature>
<evidence type="ECO:0000256" key="3">
    <source>
        <dbReference type="ARBA" id="ARBA00022737"/>
    </source>
</evidence>
<comment type="caution">
    <text evidence="13">The sequence shown here is derived from an EMBL/GenBank/DDBJ whole genome shotgun (WGS) entry which is preliminary data.</text>
</comment>
<feature type="compositionally biased region" description="Low complexity" evidence="11">
    <location>
        <begin position="250"/>
        <end position="259"/>
    </location>
</feature>
<reference evidence="13" key="2">
    <citation type="submission" date="2021-08" db="EMBL/GenBank/DDBJ databases">
        <authorList>
            <person name="Eriksson T."/>
        </authorList>
    </citation>
    <scope>NUCLEOTIDE SEQUENCE</scope>
    <source>
        <strain evidence="13">Stoneville</strain>
        <tissue evidence="13">Whole head</tissue>
    </source>
</reference>
<dbReference type="InterPro" id="IPR005312">
    <property type="entry name" value="DUF1759"/>
</dbReference>
<keyword evidence="5" id="KW-0862">Zinc</keyword>
<keyword evidence="7" id="KW-0238">DNA-binding</keyword>
<dbReference type="Proteomes" id="UP000719412">
    <property type="component" value="Unassembled WGS sequence"/>
</dbReference>
<evidence type="ECO:0000256" key="6">
    <source>
        <dbReference type="ARBA" id="ARBA00023015"/>
    </source>
</evidence>
<feature type="compositionally biased region" description="Basic residues" evidence="11">
    <location>
        <begin position="209"/>
        <end position="223"/>
    </location>
</feature>
<feature type="region of interest" description="Disordered" evidence="11">
    <location>
        <begin position="192"/>
        <end position="329"/>
    </location>
</feature>